<dbReference type="Pfam" id="PF00230">
    <property type="entry name" value="MIP"/>
    <property type="match status" value="1"/>
</dbReference>
<dbReference type="AlphaFoldDB" id="A0A1Q5PCZ7"/>
<dbReference type="RefSeq" id="WP_073852225.1">
    <property type="nucleotide sequence ID" value="NZ_LVWA01000005.1"/>
</dbReference>
<organism evidence="9 10">
    <name type="scientific">Pontibacter flavimaris</name>
    <dbReference type="NCBI Taxonomy" id="1797110"/>
    <lineage>
        <taxon>Bacteria</taxon>
        <taxon>Pseudomonadati</taxon>
        <taxon>Bacteroidota</taxon>
        <taxon>Cytophagia</taxon>
        <taxon>Cytophagales</taxon>
        <taxon>Hymenobacteraceae</taxon>
        <taxon>Pontibacter</taxon>
    </lineage>
</organism>
<keyword evidence="3 7" id="KW-0813">Transport</keyword>
<keyword evidence="5 8" id="KW-1133">Transmembrane helix</keyword>
<reference evidence="9 10" key="1">
    <citation type="submission" date="2016-03" db="EMBL/GenBank/DDBJ databases">
        <title>Genome sequence of Pontibacter sp. nov., of the family cytophagaceae, isolated from marine sediment of the Yellow Sea, China.</title>
        <authorList>
            <person name="Zhang G."/>
            <person name="Zhang R."/>
        </authorList>
    </citation>
    <scope>NUCLEOTIDE SEQUENCE [LARGE SCALE GENOMIC DNA]</scope>
    <source>
        <strain evidence="9 10">S10-8</strain>
    </source>
</reference>
<evidence type="ECO:0000313" key="10">
    <source>
        <dbReference type="Proteomes" id="UP000186551"/>
    </source>
</evidence>
<feature type="transmembrane region" description="Helical" evidence="8">
    <location>
        <begin position="6"/>
        <end position="27"/>
    </location>
</feature>
<evidence type="ECO:0000256" key="3">
    <source>
        <dbReference type="ARBA" id="ARBA00022448"/>
    </source>
</evidence>
<dbReference type="Gene3D" id="1.20.1080.10">
    <property type="entry name" value="Glycerol uptake facilitator protein"/>
    <property type="match status" value="1"/>
</dbReference>
<keyword evidence="10" id="KW-1185">Reference proteome</keyword>
<keyword evidence="4 7" id="KW-0812">Transmembrane</keyword>
<dbReference type="STRING" id="1797110.A3841_17365"/>
<dbReference type="PANTHER" id="PTHR43829">
    <property type="entry name" value="AQUAPORIN OR AQUAGLYCEROPORIN RELATED"/>
    <property type="match status" value="1"/>
</dbReference>
<accession>A0A1Q5PCZ7</accession>
<dbReference type="InterPro" id="IPR050363">
    <property type="entry name" value="MIP/Aquaporin"/>
</dbReference>
<name>A0A1Q5PCZ7_9BACT</name>
<keyword evidence="6 8" id="KW-0472">Membrane</keyword>
<feature type="transmembrane region" description="Helical" evidence="8">
    <location>
        <begin position="34"/>
        <end position="56"/>
    </location>
</feature>
<gene>
    <name evidence="9" type="ORF">A3841_17365</name>
</gene>
<dbReference type="PRINTS" id="PR00783">
    <property type="entry name" value="MINTRINSICP"/>
</dbReference>
<dbReference type="GO" id="GO:0015254">
    <property type="term" value="F:glycerol channel activity"/>
    <property type="evidence" value="ECO:0007669"/>
    <property type="project" value="TreeGrafter"/>
</dbReference>
<dbReference type="Proteomes" id="UP000186551">
    <property type="component" value="Unassembled WGS sequence"/>
</dbReference>
<proteinExistence type="inferred from homology"/>
<evidence type="ECO:0000256" key="7">
    <source>
        <dbReference type="RuleBase" id="RU000477"/>
    </source>
</evidence>
<feature type="transmembrane region" description="Helical" evidence="8">
    <location>
        <begin position="86"/>
        <end position="104"/>
    </location>
</feature>
<dbReference type="InterPro" id="IPR000425">
    <property type="entry name" value="MIP"/>
</dbReference>
<evidence type="ECO:0000256" key="5">
    <source>
        <dbReference type="ARBA" id="ARBA00022989"/>
    </source>
</evidence>
<dbReference type="InterPro" id="IPR023271">
    <property type="entry name" value="Aquaporin-like"/>
</dbReference>
<dbReference type="GO" id="GO:0005886">
    <property type="term" value="C:plasma membrane"/>
    <property type="evidence" value="ECO:0007669"/>
    <property type="project" value="TreeGrafter"/>
</dbReference>
<comment type="subcellular location">
    <subcellularLocation>
        <location evidence="1">Membrane</location>
        <topology evidence="1">Multi-pass membrane protein</topology>
    </subcellularLocation>
</comment>
<evidence type="ECO:0000256" key="1">
    <source>
        <dbReference type="ARBA" id="ARBA00004141"/>
    </source>
</evidence>
<dbReference type="PANTHER" id="PTHR43829:SF9">
    <property type="entry name" value="AQUAPORIN-9"/>
    <property type="match status" value="1"/>
</dbReference>
<protein>
    <submittedName>
        <fullName evidence="9">Aquaporin</fullName>
    </submittedName>
</protein>
<dbReference type="EMBL" id="LVWA01000005">
    <property type="protein sequence ID" value="OKL40119.1"/>
    <property type="molecule type" value="Genomic_DNA"/>
</dbReference>
<evidence type="ECO:0000256" key="6">
    <source>
        <dbReference type="ARBA" id="ARBA00023136"/>
    </source>
</evidence>
<feature type="transmembrane region" description="Helical" evidence="8">
    <location>
        <begin position="219"/>
        <end position="241"/>
    </location>
</feature>
<evidence type="ECO:0000256" key="8">
    <source>
        <dbReference type="SAM" id="Phobius"/>
    </source>
</evidence>
<feature type="transmembrane region" description="Helical" evidence="8">
    <location>
        <begin position="134"/>
        <end position="151"/>
    </location>
</feature>
<sequence>MSAFTAEFIGTMLLILLGNGVVANVVLHGTKGSNGGWIVITTGWALSVFAGVVIAAPYSGAHLNPAVTLALALIGKFSWGQVGPYMAAQLLGAMMGALLVWLLYKPHFDATENPASQRAVFCTDPAIRHRFSNTFSEALGTFVLIFVIFYFTNPELGEQKTPIGMGSLGAIPVAFLVWAIGLSLGGTTGYAINPARDLGPRIIHAVMPMKNKCHSDWSYAWVPVVGPVAGAAVASLLYMLLKS</sequence>
<dbReference type="PROSITE" id="PS00221">
    <property type="entry name" value="MIP"/>
    <property type="match status" value="1"/>
</dbReference>
<evidence type="ECO:0000256" key="4">
    <source>
        <dbReference type="ARBA" id="ARBA00022692"/>
    </source>
</evidence>
<dbReference type="NCBIfam" id="TIGR00861">
    <property type="entry name" value="MIP"/>
    <property type="match status" value="1"/>
</dbReference>
<dbReference type="InterPro" id="IPR022357">
    <property type="entry name" value="MIP_CS"/>
</dbReference>
<evidence type="ECO:0000256" key="2">
    <source>
        <dbReference type="ARBA" id="ARBA00006175"/>
    </source>
</evidence>
<comment type="similarity">
    <text evidence="2 7">Belongs to the MIP/aquaporin (TC 1.A.8) family.</text>
</comment>
<feature type="transmembrane region" description="Helical" evidence="8">
    <location>
        <begin position="163"/>
        <end position="184"/>
    </location>
</feature>
<comment type="caution">
    <text evidence="9">The sequence shown here is derived from an EMBL/GenBank/DDBJ whole genome shotgun (WGS) entry which is preliminary data.</text>
</comment>
<dbReference type="SUPFAM" id="SSF81338">
    <property type="entry name" value="Aquaporin-like"/>
    <property type="match status" value="1"/>
</dbReference>
<dbReference type="OrthoDB" id="9807293at2"/>
<evidence type="ECO:0000313" key="9">
    <source>
        <dbReference type="EMBL" id="OKL40119.1"/>
    </source>
</evidence>